<feature type="transmembrane region" description="Helical" evidence="1">
    <location>
        <begin position="178"/>
        <end position="197"/>
    </location>
</feature>
<sequence length="219" mass="25004">MSMPPLSYALLEERVGEYVKEVEDKKPSLLERGAFAFGLLCAGAGALCGVLIGGMLGLRLAQLGLAAELIGFGVSGVCMIRRERNTFRRPHVQFTRELDRDFGDYRKLVGWLRGYPARDIARRLRYIRDRKASFIYRYGLFSGGMERFGFLPVIIALYLQFKDWEFGDWQSLGKVHLLGGLLLWLLFLAYLSAWWLVGLRNRIDIYEALLAEAAITEER</sequence>
<comment type="caution">
    <text evidence="2">The sequence shown here is derived from an EMBL/GenBank/DDBJ whole genome shotgun (WGS) entry which is preliminary data.</text>
</comment>
<feature type="transmembrane region" description="Helical" evidence="1">
    <location>
        <begin position="135"/>
        <end position="158"/>
    </location>
</feature>
<dbReference type="OrthoDB" id="5985545at2"/>
<organism evidence="2 3">
    <name type="scientific">Dyella tabacisoli</name>
    <dbReference type="NCBI Taxonomy" id="2282381"/>
    <lineage>
        <taxon>Bacteria</taxon>
        <taxon>Pseudomonadati</taxon>
        <taxon>Pseudomonadota</taxon>
        <taxon>Gammaproteobacteria</taxon>
        <taxon>Lysobacterales</taxon>
        <taxon>Rhodanobacteraceae</taxon>
        <taxon>Dyella</taxon>
    </lineage>
</organism>
<evidence type="ECO:0000256" key="1">
    <source>
        <dbReference type="SAM" id="Phobius"/>
    </source>
</evidence>
<gene>
    <name evidence="2" type="ORF">DVJ77_11325</name>
</gene>
<keyword evidence="1" id="KW-0472">Membrane</keyword>
<dbReference type="EMBL" id="QQAH01000009">
    <property type="protein sequence ID" value="RDD81739.1"/>
    <property type="molecule type" value="Genomic_DNA"/>
</dbReference>
<feature type="transmembrane region" description="Helical" evidence="1">
    <location>
        <begin position="34"/>
        <end position="54"/>
    </location>
</feature>
<protein>
    <submittedName>
        <fullName evidence="2">Uncharacterized protein</fullName>
    </submittedName>
</protein>
<dbReference type="AlphaFoldDB" id="A0A369UTS6"/>
<proteinExistence type="predicted"/>
<name>A0A369UTS6_9GAMM</name>
<evidence type="ECO:0000313" key="3">
    <source>
        <dbReference type="Proteomes" id="UP000253782"/>
    </source>
</evidence>
<keyword evidence="1" id="KW-1133">Transmembrane helix</keyword>
<keyword evidence="1" id="KW-0812">Transmembrane</keyword>
<dbReference type="Proteomes" id="UP000253782">
    <property type="component" value="Unassembled WGS sequence"/>
</dbReference>
<evidence type="ECO:0000313" key="2">
    <source>
        <dbReference type="EMBL" id="RDD81739.1"/>
    </source>
</evidence>
<reference evidence="2 3" key="1">
    <citation type="submission" date="2018-07" db="EMBL/GenBank/DDBJ databases">
        <title>Dyella tabacisoli L4-6T, whole genome shotgun sequence.</title>
        <authorList>
            <person name="Zhou X.-K."/>
            <person name="Li W.-J."/>
            <person name="Duan Y.-Q."/>
        </authorList>
    </citation>
    <scope>NUCLEOTIDE SEQUENCE [LARGE SCALE GENOMIC DNA]</scope>
    <source>
        <strain evidence="2 3">L4-6</strain>
    </source>
</reference>
<accession>A0A369UTS6</accession>
<feature type="transmembrane region" description="Helical" evidence="1">
    <location>
        <begin position="60"/>
        <end position="80"/>
    </location>
</feature>
<dbReference type="RefSeq" id="WP_114845606.1">
    <property type="nucleotide sequence ID" value="NZ_JBHSPE010000005.1"/>
</dbReference>
<keyword evidence="3" id="KW-1185">Reference proteome</keyword>